<evidence type="ECO:0000313" key="1">
    <source>
        <dbReference type="EMBL" id="PWE15940.1"/>
    </source>
</evidence>
<protein>
    <submittedName>
        <fullName evidence="1">DUF2024 domain-containing protein</fullName>
    </submittedName>
</protein>
<organism evidence="1 2">
    <name type="scientific">Alcaligenes faecalis</name>
    <dbReference type="NCBI Taxonomy" id="511"/>
    <lineage>
        <taxon>Bacteria</taxon>
        <taxon>Pseudomonadati</taxon>
        <taxon>Pseudomonadota</taxon>
        <taxon>Betaproteobacteria</taxon>
        <taxon>Burkholderiales</taxon>
        <taxon>Alcaligenaceae</taxon>
        <taxon>Alcaligenes</taxon>
    </lineage>
</organism>
<dbReference type="AlphaFoldDB" id="A0A2U2BPM0"/>
<proteinExistence type="predicted"/>
<evidence type="ECO:0000313" key="2">
    <source>
        <dbReference type="Proteomes" id="UP000245216"/>
    </source>
</evidence>
<dbReference type="EMBL" id="QEXO01000001">
    <property type="protein sequence ID" value="PWE15940.1"/>
    <property type="molecule type" value="Genomic_DNA"/>
</dbReference>
<gene>
    <name evidence="1" type="ORF">DF183_04220</name>
</gene>
<dbReference type="Pfam" id="PF09630">
    <property type="entry name" value="DUF2024"/>
    <property type="match status" value="1"/>
</dbReference>
<name>A0A2U2BPM0_ALCFA</name>
<dbReference type="Proteomes" id="UP000245216">
    <property type="component" value="Unassembled WGS sequence"/>
</dbReference>
<reference evidence="1 2" key="1">
    <citation type="submission" date="2018-05" db="EMBL/GenBank/DDBJ databases">
        <title>Genome Sequence of an Efficient Indole-Degrading Bacterium, Alcaligenes sp.YBY.</title>
        <authorList>
            <person name="Yang B."/>
        </authorList>
    </citation>
    <scope>NUCLEOTIDE SEQUENCE [LARGE SCALE GENOMIC DNA]</scope>
    <source>
        <strain evidence="1 2">YBY</strain>
    </source>
</reference>
<reference evidence="1 2" key="2">
    <citation type="submission" date="2018-05" db="EMBL/GenBank/DDBJ databases">
        <authorList>
            <person name="Lanie J.A."/>
            <person name="Ng W.-L."/>
            <person name="Kazmierczak K.M."/>
            <person name="Andrzejewski T.M."/>
            <person name="Davidsen T.M."/>
            <person name="Wayne K.J."/>
            <person name="Tettelin H."/>
            <person name="Glass J.I."/>
            <person name="Rusch D."/>
            <person name="Podicherti R."/>
            <person name="Tsui H.-C.T."/>
            <person name="Winkler M.E."/>
        </authorList>
    </citation>
    <scope>NUCLEOTIDE SEQUENCE [LARGE SCALE GENOMIC DNA]</scope>
    <source>
        <strain evidence="1 2">YBY</strain>
    </source>
</reference>
<dbReference type="GeneID" id="29371019"/>
<dbReference type="InterPro" id="IPR018592">
    <property type="entry name" value="DUF2024"/>
</dbReference>
<dbReference type="STRING" id="511.UZ73_00850"/>
<comment type="caution">
    <text evidence="1">The sequence shown here is derived from an EMBL/GenBank/DDBJ whole genome shotgun (WGS) entry which is preliminary data.</text>
</comment>
<accession>A0A2U2BPM0</accession>
<sequence>MKIAVFDTYVVRPDGRRMHFDILVSDDAKDMDKVLSYGQRYLAAKGVKVENFTSRECRFCHTEMASAPVESEIRRSGFAIIELENCE</sequence>
<dbReference type="KEGG" id="afa:UZ73_00850"/>
<dbReference type="SUPFAM" id="SSF160766">
    <property type="entry name" value="NE1680-like"/>
    <property type="match status" value="1"/>
</dbReference>
<dbReference type="RefSeq" id="WP_045929952.1">
    <property type="nucleotide sequence ID" value="NZ_CP013119.1"/>
</dbReference>
<dbReference type="InterPro" id="IPR023122">
    <property type="entry name" value="NE1680-like_sf"/>
</dbReference>
<dbReference type="Gene3D" id="3.10.510.10">
    <property type="entry name" value="NE1680-like"/>
    <property type="match status" value="1"/>
</dbReference>